<dbReference type="CDD" id="cd00293">
    <property type="entry name" value="USP-like"/>
    <property type="match status" value="1"/>
</dbReference>
<evidence type="ECO:0000259" key="2">
    <source>
        <dbReference type="Pfam" id="PF00582"/>
    </source>
</evidence>
<dbReference type="RefSeq" id="WP_036711340.1">
    <property type="nucleotide sequence ID" value="NZ_JRKQ01000089.1"/>
</dbReference>
<proteinExistence type="inferred from homology"/>
<sequence>MTAPVLVALDPSDIEAQAHILAAAQAEAAARGAGLALILVVEGMRHAAHGPAYAELRQSLMQEAANRADAWAQGVVGGPVETHVAYGDADEQILAAAERLGASAIVMGERRERAIDRVLGSVAQAVSARAGVPVVLVAPVA</sequence>
<dbReference type="Pfam" id="PF00582">
    <property type="entry name" value="Usp"/>
    <property type="match status" value="1"/>
</dbReference>
<comment type="caution">
    <text evidence="3">The sequence shown here is derived from an EMBL/GenBank/DDBJ whole genome shotgun (WGS) entry which is preliminary data.</text>
</comment>
<dbReference type="InterPro" id="IPR006016">
    <property type="entry name" value="UspA"/>
</dbReference>
<dbReference type="AlphaFoldDB" id="A0A099GCQ5"/>
<reference evidence="3 4" key="1">
    <citation type="submission" date="2014-09" db="EMBL/GenBank/DDBJ databases">
        <authorList>
            <person name="McGinnis J.M."/>
            <person name="Wolfgang W.J."/>
        </authorList>
    </citation>
    <scope>NUCLEOTIDE SEQUENCE [LARGE SCALE GENOMIC DNA]</scope>
    <source>
        <strain evidence="3 4">5503</strain>
    </source>
</reference>
<dbReference type="SUPFAM" id="SSF52402">
    <property type="entry name" value="Adenine nucleotide alpha hydrolases-like"/>
    <property type="match status" value="1"/>
</dbReference>
<evidence type="ECO:0000313" key="4">
    <source>
        <dbReference type="Proteomes" id="UP000029858"/>
    </source>
</evidence>
<protein>
    <recommendedName>
        <fullName evidence="2">UspA domain-containing protein</fullName>
    </recommendedName>
</protein>
<evidence type="ECO:0000256" key="1">
    <source>
        <dbReference type="ARBA" id="ARBA00008791"/>
    </source>
</evidence>
<gene>
    <name evidence="3" type="ORF">IX56_13750</name>
</gene>
<dbReference type="InterPro" id="IPR006015">
    <property type="entry name" value="Universal_stress_UspA"/>
</dbReference>
<name>A0A099GCQ5_9RHOB</name>
<dbReference type="Proteomes" id="UP000029858">
    <property type="component" value="Unassembled WGS sequence"/>
</dbReference>
<accession>A0A099GCQ5</accession>
<evidence type="ECO:0000313" key="3">
    <source>
        <dbReference type="EMBL" id="KGJ20595.1"/>
    </source>
</evidence>
<dbReference type="PANTHER" id="PTHR46268:SF15">
    <property type="entry name" value="UNIVERSAL STRESS PROTEIN HP_0031"/>
    <property type="match status" value="1"/>
</dbReference>
<organism evidence="3 4">
    <name type="scientific">Paracoccus sanguinis</name>
    <dbReference type="NCBI Taxonomy" id="1545044"/>
    <lineage>
        <taxon>Bacteria</taxon>
        <taxon>Pseudomonadati</taxon>
        <taxon>Pseudomonadota</taxon>
        <taxon>Alphaproteobacteria</taxon>
        <taxon>Rhodobacterales</taxon>
        <taxon>Paracoccaceae</taxon>
        <taxon>Paracoccus</taxon>
    </lineage>
</organism>
<dbReference type="InterPro" id="IPR014729">
    <property type="entry name" value="Rossmann-like_a/b/a_fold"/>
</dbReference>
<dbReference type="EMBL" id="JRKQ01000089">
    <property type="protein sequence ID" value="KGJ20595.1"/>
    <property type="molecule type" value="Genomic_DNA"/>
</dbReference>
<feature type="domain" description="UspA" evidence="2">
    <location>
        <begin position="2"/>
        <end position="137"/>
    </location>
</feature>
<dbReference type="PRINTS" id="PR01438">
    <property type="entry name" value="UNVRSLSTRESS"/>
</dbReference>
<dbReference type="Gene3D" id="3.40.50.620">
    <property type="entry name" value="HUPs"/>
    <property type="match status" value="1"/>
</dbReference>
<reference evidence="3 4" key="2">
    <citation type="submission" date="2014-10" db="EMBL/GenBank/DDBJ databases">
        <title>Paracoccus sanguinis sp. nov., isolated from clinical specimens of New York State patients.</title>
        <authorList>
            <person name="Mingle L.A."/>
            <person name="Cole J.A."/>
            <person name="Lapierre P."/>
            <person name="Musser K.A."/>
        </authorList>
    </citation>
    <scope>NUCLEOTIDE SEQUENCE [LARGE SCALE GENOMIC DNA]</scope>
    <source>
        <strain evidence="3 4">5503</strain>
    </source>
</reference>
<comment type="similarity">
    <text evidence="1">Belongs to the universal stress protein A family.</text>
</comment>
<dbReference type="PANTHER" id="PTHR46268">
    <property type="entry name" value="STRESS RESPONSE PROTEIN NHAX"/>
    <property type="match status" value="1"/>
</dbReference>